<organism evidence="2">
    <name type="scientific">Caldithrix abyssi</name>
    <dbReference type="NCBI Taxonomy" id="187145"/>
    <lineage>
        <taxon>Bacteria</taxon>
        <taxon>Pseudomonadati</taxon>
        <taxon>Calditrichota</taxon>
        <taxon>Calditrichia</taxon>
        <taxon>Calditrichales</taxon>
        <taxon>Calditrichaceae</taxon>
        <taxon>Caldithrix</taxon>
    </lineage>
</organism>
<dbReference type="EMBL" id="DROD01000104">
    <property type="protein sequence ID" value="HHJ51837.1"/>
    <property type="molecule type" value="Genomic_DNA"/>
</dbReference>
<dbReference type="AlphaFoldDB" id="A0A7V5UDX1"/>
<proteinExistence type="predicted"/>
<evidence type="ECO:0000259" key="1">
    <source>
        <dbReference type="Pfam" id="PF21758"/>
    </source>
</evidence>
<name>A0A7V5UDX1_CALAY</name>
<dbReference type="InterPro" id="IPR048844">
    <property type="entry name" value="LpdD_chaperone-like"/>
</dbReference>
<feature type="domain" description="Prenylated flavin chaperone LpdD-like" evidence="1">
    <location>
        <begin position="12"/>
        <end position="118"/>
    </location>
</feature>
<comment type="caution">
    <text evidence="2">The sequence shown here is derived from an EMBL/GenBank/DDBJ whole genome shotgun (WGS) entry which is preliminary data.</text>
</comment>
<sequence>MQEVLRLQNEHAGFNLTLNAFRLGPDLLVVIEGGASHAGAVALGVNYRAGEANASVLAAPGHKEDAPTHRCAYRISKELGCRVAVVMGIHFPDLRKEQIAEIEKQLDMMTQEAIKKLKGRNKS</sequence>
<gene>
    <name evidence="2" type="ORF">ENJ89_01470</name>
</gene>
<dbReference type="Pfam" id="PF21758">
    <property type="entry name" value="PAC_bac"/>
    <property type="match status" value="1"/>
</dbReference>
<dbReference type="Proteomes" id="UP000886124">
    <property type="component" value="Unassembled WGS sequence"/>
</dbReference>
<reference evidence="2" key="1">
    <citation type="journal article" date="2020" name="mSystems">
        <title>Genome- and Community-Level Interaction Insights into Carbon Utilization and Element Cycling Functions of Hydrothermarchaeota in Hydrothermal Sediment.</title>
        <authorList>
            <person name="Zhou Z."/>
            <person name="Liu Y."/>
            <person name="Xu W."/>
            <person name="Pan J."/>
            <person name="Luo Z.H."/>
            <person name="Li M."/>
        </authorList>
    </citation>
    <scope>NUCLEOTIDE SEQUENCE [LARGE SCALE GENOMIC DNA]</scope>
    <source>
        <strain evidence="2">HyVt-527</strain>
    </source>
</reference>
<evidence type="ECO:0000313" key="2">
    <source>
        <dbReference type="EMBL" id="HHJ51837.1"/>
    </source>
</evidence>
<protein>
    <recommendedName>
        <fullName evidence="1">Prenylated flavin chaperone LpdD-like domain-containing protein</fullName>
    </recommendedName>
</protein>
<accession>A0A7V5UDX1</accession>